<dbReference type="OrthoDB" id="4881584at2"/>
<keyword evidence="1" id="KW-1133">Transmembrane helix</keyword>
<protein>
    <submittedName>
        <fullName evidence="2">Uncharacterized protein</fullName>
    </submittedName>
</protein>
<sequence>MKNMSDVFLVCLCVLGIAFVAELVMMTVGGLNPWILVIIVVLAVPASILLVRWKNRRE</sequence>
<keyword evidence="1" id="KW-0812">Transmembrane</keyword>
<accession>A0A7K1LJR5</accession>
<organism evidence="2 3">
    <name type="scientific">Rothia koreensis</name>
    <dbReference type="NCBI Taxonomy" id="592378"/>
    <lineage>
        <taxon>Bacteria</taxon>
        <taxon>Bacillati</taxon>
        <taxon>Actinomycetota</taxon>
        <taxon>Actinomycetes</taxon>
        <taxon>Micrococcales</taxon>
        <taxon>Micrococcaceae</taxon>
        <taxon>Rothia</taxon>
    </lineage>
</organism>
<dbReference type="EMBL" id="WOGT01000004">
    <property type="protein sequence ID" value="MUN55283.1"/>
    <property type="molecule type" value="Genomic_DNA"/>
</dbReference>
<name>A0A7K1LJR5_9MICC</name>
<reference evidence="2 3" key="1">
    <citation type="submission" date="2019-12" db="EMBL/GenBank/DDBJ databases">
        <authorList>
            <person name="Li J."/>
            <person name="Shi Y."/>
            <person name="Xu G."/>
            <person name="Xiao D."/>
            <person name="Ran X."/>
        </authorList>
    </citation>
    <scope>NUCLEOTIDE SEQUENCE [LARGE SCALE GENOMIC DNA]</scope>
    <source>
        <strain evidence="2 3">JCM 15915</strain>
    </source>
</reference>
<comment type="caution">
    <text evidence="2">The sequence shown here is derived from an EMBL/GenBank/DDBJ whole genome shotgun (WGS) entry which is preliminary data.</text>
</comment>
<evidence type="ECO:0000313" key="3">
    <source>
        <dbReference type="Proteomes" id="UP000462152"/>
    </source>
</evidence>
<proteinExistence type="predicted"/>
<feature type="transmembrane region" description="Helical" evidence="1">
    <location>
        <begin position="34"/>
        <end position="53"/>
    </location>
</feature>
<feature type="transmembrane region" description="Helical" evidence="1">
    <location>
        <begin position="7"/>
        <end position="28"/>
    </location>
</feature>
<dbReference type="Proteomes" id="UP000462152">
    <property type="component" value="Unassembled WGS sequence"/>
</dbReference>
<keyword evidence="1" id="KW-0472">Membrane</keyword>
<gene>
    <name evidence="2" type="ORF">GMA10_08690</name>
</gene>
<dbReference type="AlphaFoldDB" id="A0A7K1LJR5"/>
<evidence type="ECO:0000256" key="1">
    <source>
        <dbReference type="SAM" id="Phobius"/>
    </source>
</evidence>
<keyword evidence="3" id="KW-1185">Reference proteome</keyword>
<evidence type="ECO:0000313" key="2">
    <source>
        <dbReference type="EMBL" id="MUN55283.1"/>
    </source>
</evidence>
<dbReference type="RefSeq" id="WP_156265472.1">
    <property type="nucleotide sequence ID" value="NZ_JBFCQO010000002.1"/>
</dbReference>